<dbReference type="HAMAP" id="MF_00845">
    <property type="entry name" value="TetX_monooxygenase"/>
    <property type="match status" value="1"/>
</dbReference>
<dbReference type="PANTHER" id="PTHR46972:SF1">
    <property type="entry name" value="FAD DEPENDENT OXIDOREDUCTASE DOMAIN-CONTAINING PROTEIN"/>
    <property type="match status" value="1"/>
</dbReference>
<dbReference type="InterPro" id="IPR002938">
    <property type="entry name" value="FAD-bd"/>
</dbReference>
<evidence type="ECO:0000259" key="6">
    <source>
        <dbReference type="Pfam" id="PF01494"/>
    </source>
</evidence>
<feature type="binding site" evidence="5">
    <location>
        <position position="39"/>
    </location>
    <ligand>
        <name>NADPH</name>
        <dbReference type="ChEBI" id="CHEBI:57783"/>
    </ligand>
</feature>
<evidence type="ECO:0000256" key="2">
    <source>
        <dbReference type="ARBA" id="ARBA00022827"/>
    </source>
</evidence>
<evidence type="ECO:0000256" key="5">
    <source>
        <dbReference type="HAMAP-Rule" id="MF_00845"/>
    </source>
</evidence>
<comment type="catalytic activity">
    <reaction evidence="5">
        <text>a tetracycline + NADPH + O2 + H(+) = an 11a-hydroxytetracycline + NADP(+) + H2O</text>
        <dbReference type="Rhea" id="RHEA:61444"/>
        <dbReference type="ChEBI" id="CHEBI:15377"/>
        <dbReference type="ChEBI" id="CHEBI:15378"/>
        <dbReference type="ChEBI" id="CHEBI:15379"/>
        <dbReference type="ChEBI" id="CHEBI:57783"/>
        <dbReference type="ChEBI" id="CHEBI:58349"/>
        <dbReference type="ChEBI" id="CHEBI:144644"/>
        <dbReference type="ChEBI" id="CHEBI:144645"/>
    </reaction>
</comment>
<keyword evidence="8" id="KW-1185">Reference proteome</keyword>
<organism evidence="7 8">
    <name type="scientific">Amycolatopsis rhabdoformis</name>
    <dbReference type="NCBI Taxonomy" id="1448059"/>
    <lineage>
        <taxon>Bacteria</taxon>
        <taxon>Bacillati</taxon>
        <taxon>Actinomycetota</taxon>
        <taxon>Actinomycetes</taxon>
        <taxon>Pseudonocardiales</taxon>
        <taxon>Pseudonocardiaceae</taxon>
        <taxon>Amycolatopsis</taxon>
    </lineage>
</organism>
<proteinExistence type="inferred from homology"/>
<dbReference type="EMBL" id="CP142149">
    <property type="protein sequence ID" value="WSE26709.1"/>
    <property type="molecule type" value="Genomic_DNA"/>
</dbReference>
<dbReference type="PANTHER" id="PTHR46972">
    <property type="entry name" value="MONOOXYGENASE ASQM-RELATED"/>
    <property type="match status" value="1"/>
</dbReference>
<keyword evidence="3 5" id="KW-0560">Oxidoreductase</keyword>
<evidence type="ECO:0000256" key="3">
    <source>
        <dbReference type="ARBA" id="ARBA00023002"/>
    </source>
</evidence>
<keyword evidence="1 5" id="KW-0285">Flavoprotein</keyword>
<keyword evidence="5" id="KW-0963">Cytoplasm</keyword>
<comment type="function">
    <text evidence="5">An FAD-requiring monooxygenase active on some tetracycline antibiotic derivatives, which leads to their inactivation. Hydroxylates carbon 11a of tetracycline and some analogs.</text>
</comment>
<dbReference type="SUPFAM" id="SSF51905">
    <property type="entry name" value="FAD/NAD(P)-binding domain"/>
    <property type="match status" value="1"/>
</dbReference>
<dbReference type="RefSeq" id="WP_326565692.1">
    <property type="nucleotide sequence ID" value="NZ_CP142149.1"/>
</dbReference>
<accession>A0ABZ1HXX5</accession>
<comment type="similarity">
    <text evidence="5">Belongs to the aromatic-ring hydroxylase family. TetX subfamily.</text>
</comment>
<keyword evidence="5" id="KW-0521">NADP</keyword>
<gene>
    <name evidence="7" type="ORF">VSH64_27940</name>
</gene>
<keyword evidence="4 5" id="KW-0503">Monooxygenase</keyword>
<evidence type="ECO:0000256" key="1">
    <source>
        <dbReference type="ARBA" id="ARBA00022630"/>
    </source>
</evidence>
<comment type="subcellular location">
    <subcellularLocation>
        <location evidence="5">Cytoplasm</location>
    </subcellularLocation>
</comment>
<feature type="binding site" evidence="5">
    <location>
        <position position="294"/>
    </location>
    <ligand>
        <name>FAD</name>
        <dbReference type="ChEBI" id="CHEBI:57692"/>
    </ligand>
</feature>
<dbReference type="Gene3D" id="3.50.50.60">
    <property type="entry name" value="FAD/NAD(P)-binding domain"/>
    <property type="match status" value="1"/>
</dbReference>
<dbReference type="Proteomes" id="UP001330812">
    <property type="component" value="Chromosome"/>
</dbReference>
<evidence type="ECO:0000256" key="4">
    <source>
        <dbReference type="ARBA" id="ARBA00023033"/>
    </source>
</evidence>
<dbReference type="Pfam" id="PF13450">
    <property type="entry name" value="NAD_binding_8"/>
    <property type="match status" value="1"/>
</dbReference>
<feature type="domain" description="FAD-binding" evidence="6">
    <location>
        <begin position="117"/>
        <end position="336"/>
    </location>
</feature>
<name>A0ABZ1HXX5_9PSEU</name>
<keyword evidence="5" id="KW-0547">Nucleotide-binding</keyword>
<dbReference type="EC" id="1.14.13.-" evidence="5"/>
<dbReference type="InterPro" id="IPR036188">
    <property type="entry name" value="FAD/NAD-bd_sf"/>
</dbReference>
<dbReference type="PRINTS" id="PR00420">
    <property type="entry name" value="RNGMNOXGNASE"/>
</dbReference>
<comment type="cofactor">
    <cofactor evidence="5">
        <name>FAD</name>
        <dbReference type="ChEBI" id="CHEBI:57692"/>
    </cofactor>
</comment>
<evidence type="ECO:0000313" key="7">
    <source>
        <dbReference type="EMBL" id="WSE26709.1"/>
    </source>
</evidence>
<feature type="binding site" evidence="5">
    <location>
        <position position="46"/>
    </location>
    <ligand>
        <name>FAD</name>
        <dbReference type="ChEBI" id="CHEBI:57692"/>
    </ligand>
</feature>
<reference evidence="7 8" key="1">
    <citation type="journal article" date="2015" name="Int. J. Syst. Evol. Microbiol.">
        <title>Amycolatopsis rhabdoformis sp. nov., an actinomycete isolated from a tropical forest soil.</title>
        <authorList>
            <person name="Souza W.R."/>
            <person name="Silva R.E."/>
            <person name="Goodfellow M."/>
            <person name="Busarakam K."/>
            <person name="Figueiro F.S."/>
            <person name="Ferreira D."/>
            <person name="Rodrigues-Filho E."/>
            <person name="Moraes L.A.B."/>
            <person name="Zucchi T.D."/>
        </authorList>
    </citation>
    <scope>NUCLEOTIDE SEQUENCE [LARGE SCALE GENOMIC DNA]</scope>
    <source>
        <strain evidence="7 8">NCIMB 14900</strain>
    </source>
</reference>
<evidence type="ECO:0000313" key="8">
    <source>
        <dbReference type="Proteomes" id="UP001330812"/>
    </source>
</evidence>
<keyword evidence="2 5" id="KW-0274">FAD</keyword>
<dbReference type="InterPro" id="IPR043683">
    <property type="entry name" value="TetX_monooxygenase"/>
</dbReference>
<sequence length="382" mass="40300">MNTVTIIGAGLGGLVLARVLHVNGIAATVYEAEASAGARAQGGMLDIHDYNGQLAIEAADLVDEFRGLILEGRQQMRLLDKHGTVLFDKADDGTGGRPEVQRGELRQLLLDSLPAGTVRWGHKVLGARTLADGRHEVTFADGSAVTTDLLVGADGAWSRIRPLLSPEVPEYAGTAMVETYLYEADTRHPATAKAVGGGSLGVIGSDKGIMAHRETGDTLHTYVSLTRKLEWFDAIDFTDPAAAAARVAEEFTGWAPELTALITDGDTAPVLRLHHVLPLEHRWSRVPGVTLVGDAAHLMPPNGEGANLAMLDAAELGQALAARPGDVEAALAEYEAAMFPRSAKIAIGSAEFEAAMDGQSEEDTAQTLIKVFSGLTPGEGLF</sequence>
<dbReference type="Pfam" id="PF01494">
    <property type="entry name" value="FAD_binding_3"/>
    <property type="match status" value="1"/>
</dbReference>
<protein>
    <recommendedName>
        <fullName evidence="5">Flavin-dependent monooxygenase</fullName>
    </recommendedName>
    <alternativeName>
        <fullName evidence="5">TetX monooxygenase</fullName>
        <shortName evidence="5">TetX</shortName>
        <ecNumber evidence="5">1.14.13.-</ecNumber>
    </alternativeName>
</protein>
<comment type="subunit">
    <text evidence="5">Monomer.</text>
</comment>
<comment type="domain">
    <text evidence="5">Consists of an N-terminal FAD-binding domain with a Rossman fold and a C-terminal substrate-binding domain.</text>
</comment>
<feature type="binding site" evidence="5">
    <location>
        <position position="102"/>
    </location>
    <ligand>
        <name>FAD</name>
        <dbReference type="ChEBI" id="CHEBI:57692"/>
    </ligand>
</feature>